<dbReference type="AlphaFoldDB" id="A0AA39ZFF3"/>
<keyword evidence="5" id="KW-1185">Reference proteome</keyword>
<reference evidence="4" key="1">
    <citation type="submission" date="2023-06" db="EMBL/GenBank/DDBJ databases">
        <title>Genome-scale phylogeny and comparative genomics of the fungal order Sordariales.</title>
        <authorList>
            <consortium name="Lawrence Berkeley National Laboratory"/>
            <person name="Hensen N."/>
            <person name="Bonometti L."/>
            <person name="Westerberg I."/>
            <person name="Brannstrom I.O."/>
            <person name="Guillou S."/>
            <person name="Cros-Aarteil S."/>
            <person name="Calhoun S."/>
            <person name="Haridas S."/>
            <person name="Kuo A."/>
            <person name="Mondo S."/>
            <person name="Pangilinan J."/>
            <person name="Riley R."/>
            <person name="Labutti K."/>
            <person name="Andreopoulos B."/>
            <person name="Lipzen A."/>
            <person name="Chen C."/>
            <person name="Yanf M."/>
            <person name="Daum C."/>
            <person name="Ng V."/>
            <person name="Clum A."/>
            <person name="Steindorff A."/>
            <person name="Ohm R."/>
            <person name="Martin F."/>
            <person name="Silar P."/>
            <person name="Natvig D."/>
            <person name="Lalanne C."/>
            <person name="Gautier V."/>
            <person name="Ament-Velasquez S.L."/>
            <person name="Kruys A."/>
            <person name="Hutchinson M.I."/>
            <person name="Powell A.J."/>
            <person name="Barry K."/>
            <person name="Miller A.N."/>
            <person name="Grigoriev I.V."/>
            <person name="Debuchy R."/>
            <person name="Gladieux P."/>
            <person name="Thoren M.H."/>
            <person name="Johannesson H."/>
        </authorList>
    </citation>
    <scope>NUCLEOTIDE SEQUENCE</scope>
    <source>
        <strain evidence="4">CBS 307.81</strain>
    </source>
</reference>
<protein>
    <recommendedName>
        <fullName evidence="3">NACHT domain-containing protein</fullName>
    </recommendedName>
</protein>
<organism evidence="4 5">
    <name type="scientific">Cercophora samala</name>
    <dbReference type="NCBI Taxonomy" id="330535"/>
    <lineage>
        <taxon>Eukaryota</taxon>
        <taxon>Fungi</taxon>
        <taxon>Dikarya</taxon>
        <taxon>Ascomycota</taxon>
        <taxon>Pezizomycotina</taxon>
        <taxon>Sordariomycetes</taxon>
        <taxon>Sordariomycetidae</taxon>
        <taxon>Sordariales</taxon>
        <taxon>Lasiosphaeriaceae</taxon>
        <taxon>Cercophora</taxon>
    </lineage>
</organism>
<dbReference type="Proteomes" id="UP001174997">
    <property type="component" value="Unassembled WGS sequence"/>
</dbReference>
<proteinExistence type="predicted"/>
<evidence type="ECO:0000256" key="1">
    <source>
        <dbReference type="ARBA" id="ARBA00022737"/>
    </source>
</evidence>
<name>A0AA39ZFF3_9PEZI</name>
<dbReference type="PANTHER" id="PTHR10039">
    <property type="entry name" value="AMELOGENIN"/>
    <property type="match status" value="1"/>
</dbReference>
<dbReference type="InterPro" id="IPR056884">
    <property type="entry name" value="NPHP3-like_N"/>
</dbReference>
<keyword evidence="1" id="KW-0677">Repeat</keyword>
<gene>
    <name evidence="4" type="ORF">QBC41DRAFT_192823</name>
</gene>
<dbReference type="InterPro" id="IPR007111">
    <property type="entry name" value="NACHT_NTPase"/>
</dbReference>
<evidence type="ECO:0000313" key="5">
    <source>
        <dbReference type="Proteomes" id="UP001174997"/>
    </source>
</evidence>
<dbReference type="Pfam" id="PF25053">
    <property type="entry name" value="DUF7791"/>
    <property type="match status" value="1"/>
</dbReference>
<dbReference type="EMBL" id="JAULSY010000037">
    <property type="protein sequence ID" value="KAK0669941.1"/>
    <property type="molecule type" value="Genomic_DNA"/>
</dbReference>
<dbReference type="Pfam" id="PF24883">
    <property type="entry name" value="NPHP3_N"/>
    <property type="match status" value="1"/>
</dbReference>
<dbReference type="Gene3D" id="3.40.50.300">
    <property type="entry name" value="P-loop containing nucleotide triphosphate hydrolases"/>
    <property type="match status" value="1"/>
</dbReference>
<evidence type="ECO:0000259" key="3">
    <source>
        <dbReference type="PROSITE" id="PS50837"/>
    </source>
</evidence>
<feature type="domain" description="NACHT" evidence="3">
    <location>
        <begin position="326"/>
        <end position="479"/>
    </location>
</feature>
<feature type="non-terminal residue" evidence="4">
    <location>
        <position position="714"/>
    </location>
</feature>
<comment type="caution">
    <text evidence="4">The sequence shown here is derived from an EMBL/GenBank/DDBJ whole genome shotgun (WGS) entry which is preliminary data.</text>
</comment>
<accession>A0AA39ZFF3</accession>
<dbReference type="PROSITE" id="PS50837">
    <property type="entry name" value="NACHT"/>
    <property type="match status" value="1"/>
</dbReference>
<evidence type="ECO:0000313" key="4">
    <source>
        <dbReference type="EMBL" id="KAK0669941.1"/>
    </source>
</evidence>
<feature type="compositionally biased region" description="Acidic residues" evidence="2">
    <location>
        <begin position="265"/>
        <end position="285"/>
    </location>
</feature>
<sequence>MSGLEALAIFGIAVNVFSTISFAGELYKICKNISTAGNPDPDLANNLDNLNRAFEDIEAAIRQPPRPLSANDNALLDILKECKAATSKIKEEVDKITSSKGKGKVLRTIIKGIRYTTLKNVVEEGEKTLQRHRSTLETRLLFSVFTKNDAIKVTQEKGFNTLDSELQKVMTKVASGESALTVTLIEGFRSTNQNIMNIGDQIAKLQRALDQDKQDERHKMQHQKLLDSLKYGSMNERRNQIQQPASTTFQWVFEGGGNEQGELHQDDEDHEDHEDDKDDQDDQDNEDDQVFIAESVMERYARNIHMRARAEVSARFVRWLQSPDQHLFWITGKPGSGKSTLMKFLATHPKTKKNVEALGENPQVLSHFIWKAGQPMERKIKGLLCSLLHQLMGSFPENTPRILQKFPKLSEMGSHADWSETDLEDTFKFAVGLSDKPIMIFIDGLDEIDRGLSDGAMKLIGLVQEVQALSSVKLCVSSRAETIFKRHLSHAPSFAIHDVTAEDIERFAISVTHKRFYLLPMSNKRDLAHKVCDMAEGVFLWVALALRSLEIGLQHGDNITDLEERLSTFPPELEDLYRDMWKRSGASERIYRKHAAKYFNIVLEAEEFGRPLRVAELLLAMDPTLIDRFQNGNLSTTLDTLADIWKSQKNSMEVHCLGLLETHNGSNPLTDTVSFVHRSAQEFLKHTEEGQRLLQADCTPKGQRVLALHKAILV</sequence>
<feature type="region of interest" description="Disordered" evidence="2">
    <location>
        <begin position="256"/>
        <end position="285"/>
    </location>
</feature>
<dbReference type="InterPro" id="IPR027417">
    <property type="entry name" value="P-loop_NTPase"/>
</dbReference>
<evidence type="ECO:0000256" key="2">
    <source>
        <dbReference type="SAM" id="MobiDB-lite"/>
    </source>
</evidence>
<dbReference type="InterPro" id="IPR056693">
    <property type="entry name" value="DUF7791"/>
</dbReference>
<dbReference type="SUPFAM" id="SSF52540">
    <property type="entry name" value="P-loop containing nucleoside triphosphate hydrolases"/>
    <property type="match status" value="1"/>
</dbReference>
<dbReference type="PANTHER" id="PTHR10039:SF5">
    <property type="entry name" value="NACHT DOMAIN-CONTAINING PROTEIN"/>
    <property type="match status" value="1"/>
</dbReference>